<dbReference type="RefSeq" id="XP_007761821.1">
    <property type="nucleotide sequence ID" value="XM_007763631.1"/>
</dbReference>
<gene>
    <name evidence="3" type="ORF">A1O7_09644</name>
</gene>
<dbReference type="VEuPathDB" id="FungiDB:A1O7_09644"/>
<comment type="caution">
    <text evidence="3">The sequence shown here is derived from an EMBL/GenBank/DDBJ whole genome shotgun (WGS) entry which is preliminary data.</text>
</comment>
<protein>
    <submittedName>
        <fullName evidence="3">Uncharacterized protein</fullName>
    </submittedName>
</protein>
<feature type="region of interest" description="Disordered" evidence="1">
    <location>
        <begin position="477"/>
        <end position="498"/>
    </location>
</feature>
<sequence>MAAVIIVLHVYEDRPLSDWSHDVSLNAVISTLALVSKACLLTVTASCISQLKWARFTNHKRRLIELELFDAAARGVSGSLRMMITPTLWHMALVGAFVTVAAIAIGPFTQQAVTYPLRAVVTSTATVQRTQTYRNSAPGDVLVLKDVPLTMKAAAYSALFDPSTATTRASTVTQCSTGNCTFPAYTSLAVCSKCVNVTRLVARNGCTGSGSSIRCSSYTLPNQLLLQGDLQGDGGLINSSSTVTPHQEVVENLGSSLTNLSIIVSRARYGITPDDIRAYDCSIYFCLQKYQTDLRNGVFKEGVIDEYVSDVPYGSSTLDYNITAPSAFVAAEEQTNFTVSAFSFRAVATYLRTLLVGDAVGALGEASYTSDTMNALYNSLSSAENGTTILDALATSMTAEIRTNPGAESNGALALGTATQDTTYIHVRWAWLALPLALQALALLLLALTMISSTRSGTPIWKSSLLAALFLGPCGNVSQRPEPQHSTSGPNSNVSSSVCTLKEMEEKAKAMRVRLSRDENGELRLQ</sequence>
<dbReference type="eggNOG" id="ENOG502RZ8N">
    <property type="taxonomic scope" value="Eukaryota"/>
</dbReference>
<evidence type="ECO:0000256" key="2">
    <source>
        <dbReference type="SAM" id="Phobius"/>
    </source>
</evidence>
<keyword evidence="4" id="KW-1185">Reference proteome</keyword>
<dbReference type="GeneID" id="19184206"/>
<dbReference type="InterPro" id="IPR021514">
    <property type="entry name" value="DUF3176"/>
</dbReference>
<dbReference type="STRING" id="1182544.W9VQ86"/>
<evidence type="ECO:0000256" key="1">
    <source>
        <dbReference type="SAM" id="MobiDB-lite"/>
    </source>
</evidence>
<name>W9VQ86_9EURO</name>
<dbReference type="Proteomes" id="UP000019473">
    <property type="component" value="Unassembled WGS sequence"/>
</dbReference>
<keyword evidence="2" id="KW-0472">Membrane</keyword>
<dbReference type="EMBL" id="AMGW01000007">
    <property type="protein sequence ID" value="EXJ54306.1"/>
    <property type="molecule type" value="Genomic_DNA"/>
</dbReference>
<feature type="transmembrane region" description="Helical" evidence="2">
    <location>
        <begin position="88"/>
        <end position="108"/>
    </location>
</feature>
<keyword evidence="2" id="KW-0812">Transmembrane</keyword>
<evidence type="ECO:0000313" key="3">
    <source>
        <dbReference type="EMBL" id="EXJ54306.1"/>
    </source>
</evidence>
<dbReference type="AlphaFoldDB" id="W9VQ86"/>
<dbReference type="PANTHER" id="PTHR35394:SF6">
    <property type="entry name" value="DUF3176 DOMAIN-CONTAINING PROTEIN"/>
    <property type="match status" value="1"/>
</dbReference>
<accession>W9VQ86</accession>
<proteinExistence type="predicted"/>
<reference evidence="3 4" key="1">
    <citation type="submission" date="2013-03" db="EMBL/GenBank/DDBJ databases">
        <title>The Genome Sequence of Cladophialophora yegresii CBS 114405.</title>
        <authorList>
            <consortium name="The Broad Institute Genomics Platform"/>
            <person name="Cuomo C."/>
            <person name="de Hoog S."/>
            <person name="Gorbushina A."/>
            <person name="Walker B."/>
            <person name="Young S.K."/>
            <person name="Zeng Q."/>
            <person name="Gargeya S."/>
            <person name="Fitzgerald M."/>
            <person name="Haas B."/>
            <person name="Abouelleil A."/>
            <person name="Allen A.W."/>
            <person name="Alvarado L."/>
            <person name="Arachchi H.M."/>
            <person name="Berlin A.M."/>
            <person name="Chapman S.B."/>
            <person name="Gainer-Dewar J."/>
            <person name="Goldberg J."/>
            <person name="Griggs A."/>
            <person name="Gujja S."/>
            <person name="Hansen M."/>
            <person name="Howarth C."/>
            <person name="Imamovic A."/>
            <person name="Ireland A."/>
            <person name="Larimer J."/>
            <person name="McCowan C."/>
            <person name="Murphy C."/>
            <person name="Pearson M."/>
            <person name="Poon T.W."/>
            <person name="Priest M."/>
            <person name="Roberts A."/>
            <person name="Saif S."/>
            <person name="Shea T."/>
            <person name="Sisk P."/>
            <person name="Sykes S."/>
            <person name="Wortman J."/>
            <person name="Nusbaum C."/>
            <person name="Birren B."/>
        </authorList>
    </citation>
    <scope>NUCLEOTIDE SEQUENCE [LARGE SCALE GENOMIC DNA]</scope>
    <source>
        <strain evidence="3 4">CBS 114405</strain>
    </source>
</reference>
<keyword evidence="2" id="KW-1133">Transmembrane helix</keyword>
<dbReference type="OrthoDB" id="5242705at2759"/>
<dbReference type="Pfam" id="PF11374">
    <property type="entry name" value="DUF3176"/>
    <property type="match status" value="1"/>
</dbReference>
<evidence type="ECO:0000313" key="4">
    <source>
        <dbReference type="Proteomes" id="UP000019473"/>
    </source>
</evidence>
<feature type="compositionally biased region" description="Polar residues" evidence="1">
    <location>
        <begin position="477"/>
        <end position="490"/>
    </location>
</feature>
<dbReference type="PANTHER" id="PTHR35394">
    <property type="entry name" value="DUF3176 DOMAIN-CONTAINING PROTEIN"/>
    <property type="match status" value="1"/>
</dbReference>
<feature type="transmembrane region" description="Helical" evidence="2">
    <location>
        <begin position="429"/>
        <end position="451"/>
    </location>
</feature>
<organism evidence="3 4">
    <name type="scientific">Cladophialophora yegresii CBS 114405</name>
    <dbReference type="NCBI Taxonomy" id="1182544"/>
    <lineage>
        <taxon>Eukaryota</taxon>
        <taxon>Fungi</taxon>
        <taxon>Dikarya</taxon>
        <taxon>Ascomycota</taxon>
        <taxon>Pezizomycotina</taxon>
        <taxon>Eurotiomycetes</taxon>
        <taxon>Chaetothyriomycetidae</taxon>
        <taxon>Chaetothyriales</taxon>
        <taxon>Herpotrichiellaceae</taxon>
        <taxon>Cladophialophora</taxon>
    </lineage>
</organism>
<dbReference type="HOGENOM" id="CLU_015092_4_1_1"/>